<dbReference type="InterPro" id="IPR032695">
    <property type="entry name" value="Integrin_dom_sf"/>
</dbReference>
<keyword evidence="2" id="KW-0401">Integrin</keyword>
<dbReference type="InterPro" id="IPR013649">
    <property type="entry name" value="Integrin_alpha_Ig-like_1"/>
</dbReference>
<feature type="domain" description="Integrin alpha first immunoglubulin-like" evidence="5">
    <location>
        <begin position="2"/>
        <end position="98"/>
    </location>
</feature>
<protein>
    <recommendedName>
        <fullName evidence="5">Integrin alpha first immunoglubulin-like domain-containing protein</fullName>
    </recommendedName>
</protein>
<accession>A0A0B6Y8K1</accession>
<evidence type="ECO:0000256" key="1">
    <source>
        <dbReference type="ARBA" id="ARBA00004479"/>
    </source>
</evidence>
<dbReference type="Gene3D" id="2.60.40.1460">
    <property type="entry name" value="Integrin domains. Chain A, domain 2"/>
    <property type="match status" value="1"/>
</dbReference>
<evidence type="ECO:0000256" key="2">
    <source>
        <dbReference type="ARBA" id="ARBA00023037"/>
    </source>
</evidence>
<keyword evidence="4" id="KW-0325">Glycoprotein</keyword>
<organism evidence="6">
    <name type="scientific">Arion vulgaris</name>
    <dbReference type="NCBI Taxonomy" id="1028688"/>
    <lineage>
        <taxon>Eukaryota</taxon>
        <taxon>Metazoa</taxon>
        <taxon>Spiralia</taxon>
        <taxon>Lophotrochozoa</taxon>
        <taxon>Mollusca</taxon>
        <taxon>Gastropoda</taxon>
        <taxon>Heterobranchia</taxon>
        <taxon>Euthyneura</taxon>
        <taxon>Panpulmonata</taxon>
        <taxon>Eupulmonata</taxon>
        <taxon>Stylommatophora</taxon>
        <taxon>Helicina</taxon>
        <taxon>Arionoidea</taxon>
        <taxon>Arionidae</taxon>
        <taxon>Arion</taxon>
    </lineage>
</organism>
<evidence type="ECO:0000256" key="3">
    <source>
        <dbReference type="ARBA" id="ARBA00023136"/>
    </source>
</evidence>
<evidence type="ECO:0000259" key="5">
    <source>
        <dbReference type="Pfam" id="PF08441"/>
    </source>
</evidence>
<dbReference type="EMBL" id="HACG01005311">
    <property type="protein sequence ID" value="CEK52176.1"/>
    <property type="molecule type" value="Transcribed_RNA"/>
</dbReference>
<dbReference type="SUPFAM" id="SSF69179">
    <property type="entry name" value="Integrin domains"/>
    <property type="match status" value="1"/>
</dbReference>
<dbReference type="AlphaFoldDB" id="A0A0B6Y8K1"/>
<reference evidence="6" key="1">
    <citation type="submission" date="2014-12" db="EMBL/GenBank/DDBJ databases">
        <title>Insight into the proteome of Arion vulgaris.</title>
        <authorList>
            <person name="Aradska J."/>
            <person name="Bulat T."/>
            <person name="Smidak R."/>
            <person name="Sarate P."/>
            <person name="Gangsoo J."/>
            <person name="Sialana F."/>
            <person name="Bilban M."/>
            <person name="Lubec G."/>
        </authorList>
    </citation>
    <scope>NUCLEOTIDE SEQUENCE</scope>
    <source>
        <tissue evidence="6">Skin</tissue>
    </source>
</reference>
<proteinExistence type="predicted"/>
<evidence type="ECO:0000313" key="6">
    <source>
        <dbReference type="EMBL" id="CEK52176.1"/>
    </source>
</evidence>
<keyword evidence="3" id="KW-0472">Membrane</keyword>
<name>A0A0B6Y8K1_9EUPU</name>
<comment type="subcellular location">
    <subcellularLocation>
        <location evidence="1">Membrane</location>
        <topology evidence="1">Single-pass type I membrane protein</topology>
    </subcellularLocation>
</comment>
<gene>
    <name evidence="6" type="primary">ORF15773</name>
</gene>
<dbReference type="GO" id="GO:0016020">
    <property type="term" value="C:membrane"/>
    <property type="evidence" value="ECO:0007669"/>
    <property type="project" value="UniProtKB-SubCell"/>
</dbReference>
<dbReference type="GO" id="GO:0007229">
    <property type="term" value="P:integrin-mediated signaling pathway"/>
    <property type="evidence" value="ECO:0007669"/>
    <property type="project" value="UniProtKB-KW"/>
</dbReference>
<evidence type="ECO:0000256" key="4">
    <source>
        <dbReference type="ARBA" id="ARBA00023180"/>
    </source>
</evidence>
<dbReference type="Pfam" id="PF08441">
    <property type="entry name" value="Integrin_A_Ig_1"/>
    <property type="match status" value="1"/>
</dbReference>
<sequence length="99" mass="11726">MCVYNGQPWYCLEASVCLHYSGQNLPMLTEVNITLQLDTLERHQNERSRMFFTRDSDKQIELINDLVTANLNQETCYRNYTIYIRKSRDVITPLMMELA</sequence>